<reference evidence="1 2" key="1">
    <citation type="journal article" date="2011" name="Stand. Genomic Sci.">
        <title>Complete genome sequence of the hyperthermophilic chemolithoautotroph Pyrolobus fumarii type strain (1A).</title>
        <authorList>
            <person name="Anderson I."/>
            <person name="Goker M."/>
            <person name="Nolan M."/>
            <person name="Lucas S."/>
            <person name="Hammon N."/>
            <person name="Deshpande S."/>
            <person name="Cheng J.F."/>
            <person name="Tapia R."/>
            <person name="Han C."/>
            <person name="Goodwin L."/>
            <person name="Pitluck S."/>
            <person name="Huntemann M."/>
            <person name="Liolios K."/>
            <person name="Ivanova N."/>
            <person name="Pagani I."/>
            <person name="Mavromatis K."/>
            <person name="Ovchinikova G."/>
            <person name="Pati A."/>
            <person name="Chen A."/>
            <person name="Palaniappan K."/>
            <person name="Land M."/>
            <person name="Hauser L."/>
            <person name="Brambilla E.M."/>
            <person name="Huber H."/>
            <person name="Yasawong M."/>
            <person name="Rohde M."/>
            <person name="Spring S."/>
            <person name="Abt B."/>
            <person name="Sikorski J."/>
            <person name="Wirth R."/>
            <person name="Detter J.C."/>
            <person name="Woyke T."/>
            <person name="Bristow J."/>
            <person name="Eisen J.A."/>
            <person name="Markowitz V."/>
            <person name="Hugenholtz P."/>
            <person name="Kyrpides N.C."/>
            <person name="Klenk H.P."/>
            <person name="Lapidus A."/>
        </authorList>
    </citation>
    <scope>NUCLEOTIDE SEQUENCE [LARGE SCALE GENOMIC DNA]</scope>
    <source>
        <strain evidence="2">DSM 11204 / 1A</strain>
    </source>
</reference>
<evidence type="ECO:0000313" key="2">
    <source>
        <dbReference type="Proteomes" id="UP000001037"/>
    </source>
</evidence>
<dbReference type="InParanoid" id="G0EFD1"/>
<protein>
    <recommendedName>
        <fullName evidence="3">HhH-GPD family protein</fullName>
    </recommendedName>
</protein>
<dbReference type="GeneID" id="11139946"/>
<keyword evidence="2" id="KW-1185">Reference proteome</keyword>
<dbReference type="HOGENOM" id="CLU_932618_0_0_2"/>
<dbReference type="STRING" id="694429.Pyrfu_0302"/>
<dbReference type="InterPro" id="IPR011257">
    <property type="entry name" value="DNA_glycosylase"/>
</dbReference>
<proteinExistence type="predicted"/>
<gene>
    <name evidence="1" type="ordered locus">Pyrfu_0302</name>
</gene>
<organism evidence="1 2">
    <name type="scientific">Pyrolobus fumarii (strain DSM 11204 / 1A)</name>
    <dbReference type="NCBI Taxonomy" id="694429"/>
    <lineage>
        <taxon>Archaea</taxon>
        <taxon>Thermoproteota</taxon>
        <taxon>Thermoprotei</taxon>
        <taxon>Desulfurococcales</taxon>
        <taxon>Pyrodictiaceae</taxon>
        <taxon>Pyrolobus</taxon>
    </lineage>
</organism>
<evidence type="ECO:0000313" key="1">
    <source>
        <dbReference type="EMBL" id="AEM38174.1"/>
    </source>
</evidence>
<accession>G0EFD1</accession>
<dbReference type="GO" id="GO:0006281">
    <property type="term" value="P:DNA repair"/>
    <property type="evidence" value="ECO:0007669"/>
    <property type="project" value="InterPro"/>
</dbReference>
<name>G0EFD1_PYRF1</name>
<dbReference type="OrthoDB" id="14922at2157"/>
<dbReference type="RefSeq" id="WP_014025851.1">
    <property type="nucleotide sequence ID" value="NC_015931.1"/>
</dbReference>
<dbReference type="EMBL" id="CP002838">
    <property type="protein sequence ID" value="AEM38174.1"/>
    <property type="molecule type" value="Genomic_DNA"/>
</dbReference>
<dbReference type="GO" id="GO:0003824">
    <property type="term" value="F:catalytic activity"/>
    <property type="evidence" value="ECO:0007669"/>
    <property type="project" value="InterPro"/>
</dbReference>
<dbReference type="Proteomes" id="UP000001037">
    <property type="component" value="Chromosome"/>
</dbReference>
<sequence length="310" mass="34462">MRSVELRLWAEDEARATPGYSLVDTMKTYSFGWMYWGASCGLLEVCNCIIEACETGKSRVLLRAFCPSEPPCDPLKDAIDVLGLHEDLSEYWGLARGDPLVGGVADVMPGLRLRRASPWYAFLVAVCQQNASFRQGWGMLYKLHLLASVRARLPDGRVYLMVPRPGDLDESVLREARLGYRYRTVLEVARNPPATCKDVDDLRGVRGVGPYTHALVRLIACRDYSVLPLDRWLEALASKAYTVPKSGVRAALQAKFGRWVGLAALHTTIGFDAQPLRKALERLEKGLNKPGLAEPSPVSLWKYTPPEASL</sequence>
<dbReference type="AlphaFoldDB" id="G0EFD1"/>
<dbReference type="SUPFAM" id="SSF48150">
    <property type="entry name" value="DNA-glycosylase"/>
    <property type="match status" value="1"/>
</dbReference>
<evidence type="ECO:0008006" key="3">
    <source>
        <dbReference type="Google" id="ProtNLM"/>
    </source>
</evidence>
<dbReference type="eggNOG" id="arCOG00464">
    <property type="taxonomic scope" value="Archaea"/>
</dbReference>
<dbReference type="KEGG" id="pfm:Pyrfu_0302"/>